<comment type="similarity">
    <text evidence="1 3">Belongs to the ETS family.</text>
</comment>
<evidence type="ECO:0000256" key="1">
    <source>
        <dbReference type="ARBA" id="ARBA00005562"/>
    </source>
</evidence>
<dbReference type="InterPro" id="IPR036390">
    <property type="entry name" value="WH_DNA-bd_sf"/>
</dbReference>
<protein>
    <recommendedName>
        <fullName evidence="4">ETS domain-containing protein</fullName>
    </recommendedName>
</protein>
<organism evidence="5 6">
    <name type="scientific">Tegillarca granosa</name>
    <name type="common">Malaysian cockle</name>
    <name type="synonym">Anadara granosa</name>
    <dbReference type="NCBI Taxonomy" id="220873"/>
    <lineage>
        <taxon>Eukaryota</taxon>
        <taxon>Metazoa</taxon>
        <taxon>Spiralia</taxon>
        <taxon>Lophotrochozoa</taxon>
        <taxon>Mollusca</taxon>
        <taxon>Bivalvia</taxon>
        <taxon>Autobranchia</taxon>
        <taxon>Pteriomorphia</taxon>
        <taxon>Arcoida</taxon>
        <taxon>Arcoidea</taxon>
        <taxon>Arcidae</taxon>
        <taxon>Tegillarca</taxon>
    </lineage>
</organism>
<dbReference type="Pfam" id="PF00178">
    <property type="entry name" value="Ets"/>
    <property type="match status" value="1"/>
</dbReference>
<evidence type="ECO:0000313" key="5">
    <source>
        <dbReference type="EMBL" id="KAJ8299492.1"/>
    </source>
</evidence>
<dbReference type="EMBL" id="JARBDR010000921">
    <property type="protein sequence ID" value="KAJ8299492.1"/>
    <property type="molecule type" value="Genomic_DNA"/>
</dbReference>
<dbReference type="PRINTS" id="PR00454">
    <property type="entry name" value="ETSDOMAIN"/>
</dbReference>
<dbReference type="InterPro" id="IPR036388">
    <property type="entry name" value="WH-like_DNA-bd_sf"/>
</dbReference>
<evidence type="ECO:0000313" key="6">
    <source>
        <dbReference type="Proteomes" id="UP001217089"/>
    </source>
</evidence>
<dbReference type="SMART" id="SM00413">
    <property type="entry name" value="ETS"/>
    <property type="match status" value="1"/>
</dbReference>
<comment type="subcellular location">
    <subcellularLocation>
        <location evidence="3">Nucleus</location>
    </subcellularLocation>
</comment>
<keyword evidence="3" id="KW-0539">Nucleus</keyword>
<keyword evidence="2 3" id="KW-0238">DNA-binding</keyword>
<dbReference type="PANTHER" id="PTHR11849">
    <property type="entry name" value="ETS"/>
    <property type="match status" value="1"/>
</dbReference>
<dbReference type="PROSITE" id="PS50061">
    <property type="entry name" value="ETS_DOMAIN_3"/>
    <property type="match status" value="1"/>
</dbReference>
<dbReference type="InterPro" id="IPR000418">
    <property type="entry name" value="Ets_dom"/>
</dbReference>
<evidence type="ECO:0000256" key="3">
    <source>
        <dbReference type="RuleBase" id="RU004019"/>
    </source>
</evidence>
<feature type="domain" description="ETS" evidence="4">
    <location>
        <begin position="220"/>
        <end position="299"/>
    </location>
</feature>
<evidence type="ECO:0000259" key="4">
    <source>
        <dbReference type="PROSITE" id="PS50061"/>
    </source>
</evidence>
<sequence length="308" mass="35573">MVSICGSTPLDMQMFNGYLSNYNGQRSIVFSQNCNDLHGMTVSSDISESDLSNPNEHGYILNLDSGQNIKSMTVSSDISESDLSNPNEHGYILNLDSGQNIKNQIGFQSTHSEGNGFSDDESVILDVDDLEFLDNCVTKNCWQLQANDNYTQSESKHQLNSQGLPCFDELTRQLRTEDIMSREQKISYNLHLLEEDENVMCRKGKRDFVFHFNKIGAKHVLLWKFLLEKLRDSPDLVRWTDRENGLFRFVDTIEISRQWGIKKGKGDMTFEKLSRAIRHYYKSGFMSRKEGTRLVYKINWKMVPKAYR</sequence>
<dbReference type="SUPFAM" id="SSF46785">
    <property type="entry name" value="Winged helix' DNA-binding domain"/>
    <property type="match status" value="1"/>
</dbReference>
<evidence type="ECO:0000256" key="2">
    <source>
        <dbReference type="ARBA" id="ARBA00023125"/>
    </source>
</evidence>
<keyword evidence="6" id="KW-1185">Reference proteome</keyword>
<name>A0ABQ9E6K0_TEGGR</name>
<reference evidence="5 6" key="1">
    <citation type="submission" date="2022-12" db="EMBL/GenBank/DDBJ databases">
        <title>Chromosome-level genome of Tegillarca granosa.</title>
        <authorList>
            <person name="Kim J."/>
        </authorList>
    </citation>
    <scope>NUCLEOTIDE SEQUENCE [LARGE SCALE GENOMIC DNA]</scope>
    <source>
        <strain evidence="5">Teg-2019</strain>
        <tissue evidence="5">Adductor muscle</tissue>
    </source>
</reference>
<dbReference type="Proteomes" id="UP001217089">
    <property type="component" value="Unassembled WGS sequence"/>
</dbReference>
<dbReference type="Gene3D" id="1.10.10.10">
    <property type="entry name" value="Winged helix-like DNA-binding domain superfamily/Winged helix DNA-binding domain"/>
    <property type="match status" value="1"/>
</dbReference>
<comment type="caution">
    <text evidence="5">The sequence shown here is derived from an EMBL/GenBank/DDBJ whole genome shotgun (WGS) entry which is preliminary data.</text>
</comment>
<accession>A0ABQ9E6K0</accession>
<proteinExistence type="inferred from homology"/>
<dbReference type="InterPro" id="IPR046328">
    <property type="entry name" value="ETS_fam"/>
</dbReference>
<gene>
    <name evidence="5" type="ORF">KUTeg_023552</name>
</gene>